<dbReference type="EMBL" id="MGJM01000014">
    <property type="protein sequence ID" value="OGN06428.1"/>
    <property type="molecule type" value="Genomic_DNA"/>
</dbReference>
<dbReference type="AlphaFoldDB" id="A0A1F8F167"/>
<feature type="region of interest" description="Disordered" evidence="1">
    <location>
        <begin position="351"/>
        <end position="370"/>
    </location>
</feature>
<evidence type="ECO:0000256" key="1">
    <source>
        <dbReference type="SAM" id="MobiDB-lite"/>
    </source>
</evidence>
<feature type="region of interest" description="Disordered" evidence="1">
    <location>
        <begin position="404"/>
        <end position="428"/>
    </location>
</feature>
<sequence>MSFRRPISILLIAILVLNLVSLALVPRPAQAAVKSTVASFGGCFAAGVLTQKISDAIENLNRKIKNMTEGILKKFLVGAVPVSDSATADLYAAWTDKETRKVIITRCAAWAIMTNMTNNINKVVRTAGRDGGATFVKNWVNFQTAAQYRGENIFRAELSTARLCDYLSSDVKKAFGVDPKKKTSLGGQNTRTGSLQPFSLAVNCTLPAGFSLEKYQRDFTGNGGWEAYSRLLEPQNNRWGLAALSQEEIIKQRALSVSADVNQVLTNSGLTGVSGSGKADSCKIMSPAGQCLVFKDIKTTGNYLAQNLGASIGAQFAWLTSAQTLNTIIADATEVMLNRLLDFASSDEGNYHAADDSGGTVEDTSGPGSPGDSESASCFNACVAGCGGTNIQSCITSCTNTCGSGGGSGGDDRTEDGGSDSGPVRQSN</sequence>
<organism evidence="2 3">
    <name type="scientific">Candidatus Yanofskybacteria bacterium RIFCSPHIGHO2_01_FULL_48_25b</name>
    <dbReference type="NCBI Taxonomy" id="1802672"/>
    <lineage>
        <taxon>Bacteria</taxon>
        <taxon>Candidatus Yanofskyibacteriota</taxon>
    </lineage>
</organism>
<reference evidence="2 3" key="1">
    <citation type="journal article" date="2016" name="Nat. Commun.">
        <title>Thousands of microbial genomes shed light on interconnected biogeochemical processes in an aquifer system.</title>
        <authorList>
            <person name="Anantharaman K."/>
            <person name="Brown C.T."/>
            <person name="Hug L.A."/>
            <person name="Sharon I."/>
            <person name="Castelle C.J."/>
            <person name="Probst A.J."/>
            <person name="Thomas B.C."/>
            <person name="Singh A."/>
            <person name="Wilkins M.J."/>
            <person name="Karaoz U."/>
            <person name="Brodie E.L."/>
            <person name="Williams K.H."/>
            <person name="Hubbard S.S."/>
            <person name="Banfield J.F."/>
        </authorList>
    </citation>
    <scope>NUCLEOTIDE SEQUENCE [LARGE SCALE GENOMIC DNA]</scope>
</reference>
<gene>
    <name evidence="2" type="ORF">A2669_01535</name>
</gene>
<evidence type="ECO:0000313" key="2">
    <source>
        <dbReference type="EMBL" id="OGN06428.1"/>
    </source>
</evidence>
<accession>A0A1F8F167</accession>
<protein>
    <submittedName>
        <fullName evidence="2">Uncharacterized protein</fullName>
    </submittedName>
</protein>
<dbReference type="Proteomes" id="UP000177605">
    <property type="component" value="Unassembled WGS sequence"/>
</dbReference>
<proteinExistence type="predicted"/>
<evidence type="ECO:0000313" key="3">
    <source>
        <dbReference type="Proteomes" id="UP000177605"/>
    </source>
</evidence>
<name>A0A1F8F167_9BACT</name>
<comment type="caution">
    <text evidence="2">The sequence shown here is derived from an EMBL/GenBank/DDBJ whole genome shotgun (WGS) entry which is preliminary data.</text>
</comment>